<evidence type="ECO:0000313" key="3">
    <source>
        <dbReference type="EMBL" id="MBA9003696.1"/>
    </source>
</evidence>
<reference evidence="3 4" key="1">
    <citation type="submission" date="2020-08" db="EMBL/GenBank/DDBJ databases">
        <title>Sequencing the genomes of 1000 actinobacteria strains.</title>
        <authorList>
            <person name="Klenk H.-P."/>
        </authorList>
    </citation>
    <scope>NUCLEOTIDE SEQUENCE [LARGE SCALE GENOMIC DNA]</scope>
    <source>
        <strain evidence="3 4">DSM 45823</strain>
    </source>
</reference>
<sequence>MKRGRPLRRRTPLRQVSPRRASRGRSARSGTGPTLTVRLLVLQRDGWACVLCGGRDDLQLHHRKPRRMGGRADGSPINSPANLVTLCADDHAWAESRRAEALDMGLLLHEADDPEQVPVLTTRRGPIYLDDVGGWRSATGDGAQ</sequence>
<evidence type="ECO:0000256" key="1">
    <source>
        <dbReference type="SAM" id="MobiDB-lite"/>
    </source>
</evidence>
<dbReference type="EMBL" id="JACJII010000001">
    <property type="protein sequence ID" value="MBA9003696.1"/>
    <property type="molecule type" value="Genomic_DNA"/>
</dbReference>
<evidence type="ECO:0000259" key="2">
    <source>
        <dbReference type="SMART" id="SM00507"/>
    </source>
</evidence>
<gene>
    <name evidence="3" type="ORF">HNR21_002578</name>
</gene>
<proteinExistence type="predicted"/>
<organism evidence="3 4">
    <name type="scientific">Thermomonospora cellulosilytica</name>
    <dbReference type="NCBI Taxonomy" id="1411118"/>
    <lineage>
        <taxon>Bacteria</taxon>
        <taxon>Bacillati</taxon>
        <taxon>Actinomycetota</taxon>
        <taxon>Actinomycetes</taxon>
        <taxon>Streptosporangiales</taxon>
        <taxon>Thermomonosporaceae</taxon>
        <taxon>Thermomonospora</taxon>
    </lineage>
</organism>
<dbReference type="SMART" id="SM00507">
    <property type="entry name" value="HNHc"/>
    <property type="match status" value="1"/>
</dbReference>
<dbReference type="RefSeq" id="WP_182705379.1">
    <property type="nucleotide sequence ID" value="NZ_JACJII010000001.1"/>
</dbReference>
<comment type="caution">
    <text evidence="3">The sequence shown here is derived from an EMBL/GenBank/DDBJ whole genome shotgun (WGS) entry which is preliminary data.</text>
</comment>
<evidence type="ECO:0000313" key="4">
    <source>
        <dbReference type="Proteomes" id="UP000539313"/>
    </source>
</evidence>
<dbReference type="Proteomes" id="UP000539313">
    <property type="component" value="Unassembled WGS sequence"/>
</dbReference>
<keyword evidence="4" id="KW-1185">Reference proteome</keyword>
<feature type="compositionally biased region" description="Basic residues" evidence="1">
    <location>
        <begin position="1"/>
        <end position="12"/>
    </location>
</feature>
<accession>A0A7W3MXK2</accession>
<dbReference type="AlphaFoldDB" id="A0A7W3MXK2"/>
<feature type="domain" description="HNH nuclease" evidence="2">
    <location>
        <begin position="36"/>
        <end position="92"/>
    </location>
</feature>
<name>A0A7W3MXK2_9ACTN</name>
<feature type="region of interest" description="Disordered" evidence="1">
    <location>
        <begin position="1"/>
        <end position="31"/>
    </location>
</feature>
<dbReference type="CDD" id="cd00085">
    <property type="entry name" value="HNHc"/>
    <property type="match status" value="1"/>
</dbReference>
<dbReference type="Gene3D" id="1.10.30.50">
    <property type="match status" value="1"/>
</dbReference>
<protein>
    <recommendedName>
        <fullName evidence="2">HNH nuclease domain-containing protein</fullName>
    </recommendedName>
</protein>
<dbReference type="InterPro" id="IPR003615">
    <property type="entry name" value="HNH_nuc"/>
</dbReference>